<organism evidence="7 8">
    <name type="scientific">Candidatus Nanopelagicus abundans</name>
    <dbReference type="NCBI Taxonomy" id="1884916"/>
    <lineage>
        <taxon>Bacteria</taxon>
        <taxon>Bacillati</taxon>
        <taxon>Actinomycetota</taxon>
        <taxon>Actinomycetes</taxon>
        <taxon>Candidatus Nanopelagicales</taxon>
        <taxon>Candidatus Nanopelagicaceae</taxon>
        <taxon>Candidatus Nanopelagicus</taxon>
    </lineage>
</organism>
<dbReference type="KEGG" id="nab:B1sIIB91_01970"/>
<gene>
    <name evidence="7" type="ORF">B1sIIB91_01970</name>
</gene>
<evidence type="ECO:0000256" key="5">
    <source>
        <dbReference type="SAM" id="Phobius"/>
    </source>
</evidence>
<dbReference type="PANTHER" id="PTHR43759">
    <property type="entry name" value="TREHALOSE TRANSPORT SYSTEM PERMEASE PROTEIN SUGA"/>
    <property type="match status" value="1"/>
</dbReference>
<proteinExistence type="predicted"/>
<keyword evidence="8" id="KW-1185">Reference proteome</keyword>
<keyword evidence="2 5" id="KW-0812">Transmembrane</keyword>
<dbReference type="SUPFAM" id="SSF161098">
    <property type="entry name" value="MetI-like"/>
    <property type="match status" value="1"/>
</dbReference>
<dbReference type="RefSeq" id="WP_095687965.1">
    <property type="nucleotide sequence ID" value="NZ_CP016779.1"/>
</dbReference>
<evidence type="ECO:0000256" key="1">
    <source>
        <dbReference type="ARBA" id="ARBA00004141"/>
    </source>
</evidence>
<dbReference type="PANTHER" id="PTHR43759:SF1">
    <property type="entry name" value="GLUCOSE IMPORT SYSTEM PERMEASE PROTEIN GLCT"/>
    <property type="match status" value="1"/>
</dbReference>
<feature type="transmembrane region" description="Helical" evidence="5">
    <location>
        <begin position="20"/>
        <end position="40"/>
    </location>
</feature>
<feature type="transmembrane region" description="Helical" evidence="5">
    <location>
        <begin position="114"/>
        <end position="135"/>
    </location>
</feature>
<dbReference type="Proteomes" id="UP000217210">
    <property type="component" value="Chromosome"/>
</dbReference>
<dbReference type="GO" id="GO:0016020">
    <property type="term" value="C:membrane"/>
    <property type="evidence" value="ECO:0007669"/>
    <property type="project" value="UniProtKB-SubCell"/>
</dbReference>
<dbReference type="OrthoDB" id="34224at2"/>
<dbReference type="InterPro" id="IPR035906">
    <property type="entry name" value="MetI-like_sf"/>
</dbReference>
<evidence type="ECO:0000256" key="3">
    <source>
        <dbReference type="ARBA" id="ARBA00022989"/>
    </source>
</evidence>
<feature type="transmembrane region" description="Helical" evidence="5">
    <location>
        <begin position="77"/>
        <end position="102"/>
    </location>
</feature>
<dbReference type="Gene3D" id="1.10.3720.10">
    <property type="entry name" value="MetI-like"/>
    <property type="match status" value="1"/>
</dbReference>
<name>A0A249L3M6_9ACTN</name>
<feature type="transmembrane region" description="Helical" evidence="5">
    <location>
        <begin position="165"/>
        <end position="188"/>
    </location>
</feature>
<keyword evidence="3 5" id="KW-1133">Transmembrane helix</keyword>
<feature type="transmembrane region" description="Helical" evidence="5">
    <location>
        <begin position="208"/>
        <end position="227"/>
    </location>
</feature>
<feature type="transmembrane region" description="Helical" evidence="5">
    <location>
        <begin position="270"/>
        <end position="291"/>
    </location>
</feature>
<protein>
    <submittedName>
        <fullName evidence="7">Multiple sugar transport system permease protein</fullName>
    </submittedName>
</protein>
<keyword evidence="7" id="KW-0813">Transport</keyword>
<keyword evidence="4 5" id="KW-0472">Membrane</keyword>
<accession>A0A249L3M6</accession>
<dbReference type="GO" id="GO:0055085">
    <property type="term" value="P:transmembrane transport"/>
    <property type="evidence" value="ECO:0007669"/>
    <property type="project" value="InterPro"/>
</dbReference>
<dbReference type="InterPro" id="IPR052730">
    <property type="entry name" value="Sugar_ABC_transporter"/>
</dbReference>
<reference evidence="7 8" key="1">
    <citation type="submission" date="2016-07" db="EMBL/GenBank/DDBJ databases">
        <title>High microdiversification within the ubiquitous acI lineage of Actinobacteria.</title>
        <authorList>
            <person name="Neuenschwander S.M."/>
            <person name="Salcher M."/>
            <person name="Ghai R."/>
            <person name="Pernthaler J."/>
        </authorList>
    </citation>
    <scope>NUCLEOTIDE SEQUENCE [LARGE SCALE GENOMIC DNA]</scope>
    <source>
        <strain evidence="7">MMS-IIB-91</strain>
    </source>
</reference>
<evidence type="ECO:0000313" key="8">
    <source>
        <dbReference type="Proteomes" id="UP000217210"/>
    </source>
</evidence>
<feature type="domain" description="ABC transmembrane type-1" evidence="6">
    <location>
        <begin position="75"/>
        <end position="290"/>
    </location>
</feature>
<dbReference type="AlphaFoldDB" id="A0A249L3M6"/>
<comment type="subcellular location">
    <subcellularLocation>
        <location evidence="1">Membrane</location>
        <topology evidence="1">Multi-pass membrane protein</topology>
    </subcellularLocation>
</comment>
<dbReference type="InterPro" id="IPR000515">
    <property type="entry name" value="MetI-like"/>
</dbReference>
<sequence length="300" mass="33454">MKLKKAKQPKLPTAARLLLYPSVITLFIIGIFPLLFAVWVSTRQYQLSKAYEPKTFLGLDNYVTVLTSPEFWEALRITFTFLIIALPLQLIMGTLIAVYIYNLKSPSLSSLLRVILVLPIAVTPTITGLLGRLIFNSEFGIINYVLSFIGIEPVQWLADQRAAFIAIIILDTWQWTPFAALVLIASLMVIPAQVLEAGKLDAGTGFNLFRYMQLPFLLPGFTALLILRTADILKMYDTVYAFSKGGPGVATELVSLYINRIGFGKTFDIGLGSAQAILLLFICIGLSRAYIKIFYREIQV</sequence>
<evidence type="ECO:0000259" key="6">
    <source>
        <dbReference type="PROSITE" id="PS50928"/>
    </source>
</evidence>
<dbReference type="PROSITE" id="PS50928">
    <property type="entry name" value="ABC_TM1"/>
    <property type="match status" value="1"/>
</dbReference>
<dbReference type="CDD" id="cd06261">
    <property type="entry name" value="TM_PBP2"/>
    <property type="match status" value="1"/>
</dbReference>
<keyword evidence="7" id="KW-0762">Sugar transport</keyword>
<evidence type="ECO:0000256" key="2">
    <source>
        <dbReference type="ARBA" id="ARBA00022692"/>
    </source>
</evidence>
<evidence type="ECO:0000313" key="7">
    <source>
        <dbReference type="EMBL" id="ASY23688.1"/>
    </source>
</evidence>
<dbReference type="EMBL" id="CP016779">
    <property type="protein sequence ID" value="ASY23688.1"/>
    <property type="molecule type" value="Genomic_DNA"/>
</dbReference>
<evidence type="ECO:0000256" key="4">
    <source>
        <dbReference type="ARBA" id="ARBA00023136"/>
    </source>
</evidence>